<dbReference type="GO" id="GO:0015616">
    <property type="term" value="F:DNA translocase activity"/>
    <property type="evidence" value="ECO:0007669"/>
    <property type="project" value="TreeGrafter"/>
</dbReference>
<evidence type="ECO:0000256" key="1">
    <source>
        <dbReference type="ARBA" id="ARBA00004496"/>
    </source>
</evidence>
<protein>
    <recommendedName>
        <fullName evidence="8">Helicase C-terminal domain-containing protein</fullName>
    </recommendedName>
</protein>
<dbReference type="GO" id="GO:0016787">
    <property type="term" value="F:hydrolase activity"/>
    <property type="evidence" value="ECO:0007669"/>
    <property type="project" value="UniProtKB-KW"/>
</dbReference>
<keyword evidence="6" id="KW-0175">Coiled coil</keyword>
<dbReference type="Proteomes" id="UP000290288">
    <property type="component" value="Unassembled WGS sequence"/>
</dbReference>
<dbReference type="GO" id="GO:0005524">
    <property type="term" value="F:ATP binding"/>
    <property type="evidence" value="ECO:0007669"/>
    <property type="project" value="InterPro"/>
</dbReference>
<keyword evidence="5" id="KW-0067">ATP-binding</keyword>
<dbReference type="InterPro" id="IPR000330">
    <property type="entry name" value="SNF2_N"/>
</dbReference>
<dbReference type="GO" id="GO:0000724">
    <property type="term" value="P:double-strand break repair via homologous recombination"/>
    <property type="evidence" value="ECO:0007669"/>
    <property type="project" value="TreeGrafter"/>
</dbReference>
<keyword evidence="4" id="KW-0378">Hydrolase</keyword>
<dbReference type="SUPFAM" id="SSF52540">
    <property type="entry name" value="P-loop containing nucleoside triphosphate hydrolases"/>
    <property type="match status" value="3"/>
</dbReference>
<dbReference type="PANTHER" id="PTHR45629:SF7">
    <property type="entry name" value="DNA EXCISION REPAIR PROTEIN ERCC-6-RELATED"/>
    <property type="match status" value="1"/>
</dbReference>
<dbReference type="Gene3D" id="1.20.120.850">
    <property type="entry name" value="SWI2/SNF2 ATPases, N-terminal domain"/>
    <property type="match status" value="1"/>
</dbReference>
<dbReference type="InterPro" id="IPR038718">
    <property type="entry name" value="SNF2-like_sf"/>
</dbReference>
<evidence type="ECO:0000313" key="9">
    <source>
        <dbReference type="EMBL" id="RXW23366.1"/>
    </source>
</evidence>
<sequence length="1010" mass="111126">MGSLSWKGEKPHSGLLLHIGGKEVELDNKIAAAQVPGINGQSAADDGPVIEVEETTAQARAPSKFVGVAASSFYAAAKPKPKGPLHDPDAPGAVVMKSPNKTHMQRYNKQNLPVVPVVLDPILSRKMREHQIEGVKFMYECVMGLRKHEGNGCILADEMGLGKTLQTIGLIWTLLRHRLKSANNKTATMFQSLRTRRRIILSGTPIQNDLSEFHAMTEFCNPGLLDEYATFRRVFENPILKSRAPGATTKEIEIGEARTEELLKIANSFVLRRDASLLRKHLPPKHEYVVFVTPTTLQVSMFSAILSPDRLDDLTRGSTADALALINILTKICNSPVLLKATADSAKAKSGDGPGPAVLRRAGVQESLKMIPAVVEVGDMHLSGKLIALQKMLADIRENTEEKCVLVSHYTSTLGILEAFCRKKNYSYFRLDGQTPQQKRQEYVNNFNKSSQRGGFIFLLSSKAGGVGINLIGTEFHLSCHSYLTVTAGGSRLFLIDSDWNPSHDLQSMARCHRDGQKKPVFIYRLITAGTIDEKIFQRQVTKLGLSSSVIGSESNASKTDSFSQKDLRDIFRIDSATGCNTHDLIGCNCDGTKSPTSPGSGRAAPPRPGKPLNRGFMSASSIDLEDTFADQEYMETKKAELASLGEWKHINCLKPTATDEDTAPDVYETEDTFPSSNTANADDDEDEAFPRPTGRARQETTDKEELDRLRALQAELASLESELADPTNPLIQREREELNVDPGELIRGLVDVRSRLDKIVREKEGRARLVDNLVHAGGGKGDTDTSKQPAEEKEKTKPTAAQSTVQSLVDVDRRVEELERVVGSSNASLDESSPLPPALLPLVTKLYSQLALLTQPRHLDSISRRLKLLLSDLDRASAAQQQHRRQGSQGNADNLASTSANHEQLLIIVNRIAPSLPQIPHILTRLRTLSTLHSAAGEFQDTLKDLEQEQRKVHAALQELQQAVETVEESLESNKNVVKGNVQGLDGRVNDLLKRLEDVRRESQLQSST</sequence>
<dbReference type="GO" id="GO:0007017">
    <property type="term" value="P:microtubule-based process"/>
    <property type="evidence" value="ECO:0007669"/>
    <property type="project" value="InterPro"/>
</dbReference>
<accession>A0A4Q2DUG4</accession>
<dbReference type="InterPro" id="IPR028133">
    <property type="entry name" value="Dynamitin"/>
</dbReference>
<proteinExistence type="predicted"/>
<feature type="domain" description="Helicase C-terminal" evidence="8">
    <location>
        <begin position="388"/>
        <end position="563"/>
    </location>
</feature>
<evidence type="ECO:0000259" key="8">
    <source>
        <dbReference type="PROSITE" id="PS51194"/>
    </source>
</evidence>
<name>A0A4Q2DUG4_9AGAR</name>
<comment type="caution">
    <text evidence="9">The sequence shown here is derived from an EMBL/GenBank/DDBJ whole genome shotgun (WGS) entry which is preliminary data.</text>
</comment>
<evidence type="ECO:0000256" key="2">
    <source>
        <dbReference type="ARBA" id="ARBA00022490"/>
    </source>
</evidence>
<evidence type="ECO:0000313" key="10">
    <source>
        <dbReference type="Proteomes" id="UP000290288"/>
    </source>
</evidence>
<dbReference type="Gene3D" id="3.40.50.10810">
    <property type="entry name" value="Tandem AAA-ATPase domain"/>
    <property type="match status" value="2"/>
</dbReference>
<dbReference type="InterPro" id="IPR049730">
    <property type="entry name" value="SNF2/RAD54-like_C"/>
</dbReference>
<dbReference type="GO" id="GO:0005869">
    <property type="term" value="C:dynactin complex"/>
    <property type="evidence" value="ECO:0007669"/>
    <property type="project" value="InterPro"/>
</dbReference>
<gene>
    <name evidence="9" type="ORF">EST38_g2489</name>
</gene>
<keyword evidence="10" id="KW-1185">Reference proteome</keyword>
<dbReference type="InterPro" id="IPR050496">
    <property type="entry name" value="SNF2_RAD54_helicase_repair"/>
</dbReference>
<keyword evidence="3" id="KW-0547">Nucleotide-binding</keyword>
<evidence type="ECO:0000256" key="7">
    <source>
        <dbReference type="SAM" id="MobiDB-lite"/>
    </source>
</evidence>
<dbReference type="OrthoDB" id="413460at2759"/>
<keyword evidence="2" id="KW-0963">Cytoplasm</keyword>
<reference evidence="9 10" key="1">
    <citation type="submission" date="2019-01" db="EMBL/GenBank/DDBJ databases">
        <title>Draft genome sequence of Psathyrella aberdarensis IHI B618.</title>
        <authorList>
            <person name="Buettner E."/>
            <person name="Kellner H."/>
        </authorList>
    </citation>
    <scope>NUCLEOTIDE SEQUENCE [LARGE SCALE GENOMIC DNA]</scope>
    <source>
        <strain evidence="9 10">IHI B618</strain>
    </source>
</reference>
<dbReference type="Gene3D" id="3.40.50.300">
    <property type="entry name" value="P-loop containing nucleotide triphosphate hydrolases"/>
    <property type="match status" value="1"/>
</dbReference>
<dbReference type="GO" id="GO:0005737">
    <property type="term" value="C:cytoplasm"/>
    <property type="evidence" value="ECO:0007669"/>
    <property type="project" value="UniProtKB-SubCell"/>
</dbReference>
<evidence type="ECO:0000256" key="3">
    <source>
        <dbReference type="ARBA" id="ARBA00022741"/>
    </source>
</evidence>
<dbReference type="Pfam" id="PF04912">
    <property type="entry name" value="Dynamitin"/>
    <property type="match status" value="1"/>
</dbReference>
<feature type="region of interest" description="Disordered" evidence="7">
    <location>
        <begin position="657"/>
        <end position="705"/>
    </location>
</feature>
<comment type="subcellular location">
    <subcellularLocation>
        <location evidence="1">Cytoplasm</location>
    </subcellularLocation>
</comment>
<dbReference type="STRING" id="2316362.A0A4Q2DUG4"/>
<dbReference type="GO" id="GO:0007131">
    <property type="term" value="P:reciprocal meiotic recombination"/>
    <property type="evidence" value="ECO:0007669"/>
    <property type="project" value="TreeGrafter"/>
</dbReference>
<evidence type="ECO:0000256" key="4">
    <source>
        <dbReference type="ARBA" id="ARBA00022801"/>
    </source>
</evidence>
<dbReference type="AlphaFoldDB" id="A0A4Q2DUG4"/>
<feature type="compositionally biased region" description="Basic and acidic residues" evidence="7">
    <location>
        <begin position="782"/>
        <end position="798"/>
    </location>
</feature>
<dbReference type="Pfam" id="PF00176">
    <property type="entry name" value="SNF2-rel_dom"/>
    <property type="match status" value="2"/>
</dbReference>
<feature type="coiled-coil region" evidence="6">
    <location>
        <begin position="930"/>
        <end position="1003"/>
    </location>
</feature>
<dbReference type="InterPro" id="IPR001650">
    <property type="entry name" value="Helicase_C-like"/>
</dbReference>
<dbReference type="InterPro" id="IPR027417">
    <property type="entry name" value="P-loop_NTPase"/>
</dbReference>
<dbReference type="Pfam" id="PF00271">
    <property type="entry name" value="Helicase_C"/>
    <property type="match status" value="1"/>
</dbReference>
<dbReference type="CDD" id="cd18793">
    <property type="entry name" value="SF2_C_SNF"/>
    <property type="match status" value="1"/>
</dbReference>
<dbReference type="SMART" id="SM00490">
    <property type="entry name" value="HELICc"/>
    <property type="match status" value="1"/>
</dbReference>
<evidence type="ECO:0000256" key="6">
    <source>
        <dbReference type="SAM" id="Coils"/>
    </source>
</evidence>
<dbReference type="PROSITE" id="PS51194">
    <property type="entry name" value="HELICASE_CTER"/>
    <property type="match status" value="1"/>
</dbReference>
<dbReference type="PANTHER" id="PTHR45629">
    <property type="entry name" value="SNF2/RAD54 FAMILY MEMBER"/>
    <property type="match status" value="1"/>
</dbReference>
<organism evidence="9 10">
    <name type="scientific">Candolleomyces aberdarensis</name>
    <dbReference type="NCBI Taxonomy" id="2316362"/>
    <lineage>
        <taxon>Eukaryota</taxon>
        <taxon>Fungi</taxon>
        <taxon>Dikarya</taxon>
        <taxon>Basidiomycota</taxon>
        <taxon>Agaricomycotina</taxon>
        <taxon>Agaricomycetes</taxon>
        <taxon>Agaricomycetidae</taxon>
        <taxon>Agaricales</taxon>
        <taxon>Agaricineae</taxon>
        <taxon>Psathyrellaceae</taxon>
        <taxon>Candolleomyces</taxon>
    </lineage>
</organism>
<feature type="region of interest" description="Disordered" evidence="7">
    <location>
        <begin position="772"/>
        <end position="809"/>
    </location>
</feature>
<feature type="compositionally biased region" description="Acidic residues" evidence="7">
    <location>
        <begin position="659"/>
        <end position="672"/>
    </location>
</feature>
<evidence type="ECO:0000256" key="5">
    <source>
        <dbReference type="ARBA" id="ARBA00022840"/>
    </source>
</evidence>
<dbReference type="GO" id="GO:0005634">
    <property type="term" value="C:nucleus"/>
    <property type="evidence" value="ECO:0007669"/>
    <property type="project" value="TreeGrafter"/>
</dbReference>
<feature type="region of interest" description="Disordered" evidence="7">
    <location>
        <begin position="592"/>
        <end position="614"/>
    </location>
</feature>
<dbReference type="EMBL" id="SDEE01000044">
    <property type="protein sequence ID" value="RXW23366.1"/>
    <property type="molecule type" value="Genomic_DNA"/>
</dbReference>